<dbReference type="Proteomes" id="UP000887116">
    <property type="component" value="Unassembled WGS sequence"/>
</dbReference>
<accession>A0A8X6LXQ7</accession>
<evidence type="ECO:0000313" key="2">
    <source>
        <dbReference type="Proteomes" id="UP000887116"/>
    </source>
</evidence>
<reference evidence="1" key="1">
    <citation type="submission" date="2020-07" db="EMBL/GenBank/DDBJ databases">
        <title>Multicomponent nature underlies the extraordinary mechanical properties of spider dragline silk.</title>
        <authorList>
            <person name="Kono N."/>
            <person name="Nakamura H."/>
            <person name="Mori M."/>
            <person name="Yoshida Y."/>
            <person name="Ohtoshi R."/>
            <person name="Malay A.D."/>
            <person name="Moran D.A.P."/>
            <person name="Tomita M."/>
            <person name="Numata K."/>
            <person name="Arakawa K."/>
        </authorList>
    </citation>
    <scope>NUCLEOTIDE SEQUENCE</scope>
</reference>
<keyword evidence="2" id="KW-1185">Reference proteome</keyword>
<dbReference type="EMBL" id="BMAO01008496">
    <property type="protein sequence ID" value="GFR23904.1"/>
    <property type="molecule type" value="Genomic_DNA"/>
</dbReference>
<sequence length="88" mass="9736">MATQASIDFEGPFALLFSPSLPRFQMSPLKLLPAHSVITIPGEFPELPFSGWEGHSYGMEWKLDKKKIPGEKGIWGFLLGNVGEGYVL</sequence>
<protein>
    <submittedName>
        <fullName evidence="1">Uncharacterized protein</fullName>
    </submittedName>
</protein>
<gene>
    <name evidence="1" type="ORF">TNCT_342041</name>
</gene>
<dbReference type="OrthoDB" id="10584295at2759"/>
<evidence type="ECO:0000313" key="1">
    <source>
        <dbReference type="EMBL" id="GFR23904.1"/>
    </source>
</evidence>
<proteinExistence type="predicted"/>
<dbReference type="AlphaFoldDB" id="A0A8X6LXQ7"/>
<organism evidence="1 2">
    <name type="scientific">Trichonephila clavata</name>
    <name type="common">Joro spider</name>
    <name type="synonym">Nephila clavata</name>
    <dbReference type="NCBI Taxonomy" id="2740835"/>
    <lineage>
        <taxon>Eukaryota</taxon>
        <taxon>Metazoa</taxon>
        <taxon>Ecdysozoa</taxon>
        <taxon>Arthropoda</taxon>
        <taxon>Chelicerata</taxon>
        <taxon>Arachnida</taxon>
        <taxon>Araneae</taxon>
        <taxon>Araneomorphae</taxon>
        <taxon>Entelegynae</taxon>
        <taxon>Araneoidea</taxon>
        <taxon>Nephilidae</taxon>
        <taxon>Trichonephila</taxon>
    </lineage>
</organism>
<name>A0A8X6LXQ7_TRICU</name>
<comment type="caution">
    <text evidence="1">The sequence shown here is derived from an EMBL/GenBank/DDBJ whole genome shotgun (WGS) entry which is preliminary data.</text>
</comment>